<keyword evidence="14" id="KW-1185">Reference proteome</keyword>
<dbReference type="AlphaFoldDB" id="A0AAF0V7H0"/>
<evidence type="ECO:0000256" key="11">
    <source>
        <dbReference type="SAM" id="MobiDB-lite"/>
    </source>
</evidence>
<keyword evidence="2" id="KW-0479">Metal-binding</keyword>
<dbReference type="GO" id="GO:0008270">
    <property type="term" value="F:zinc ion binding"/>
    <property type="evidence" value="ECO:0007669"/>
    <property type="project" value="UniProtKB-KW"/>
</dbReference>
<evidence type="ECO:0000313" key="14">
    <source>
        <dbReference type="Proteomes" id="UP001234989"/>
    </source>
</evidence>
<keyword evidence="5" id="KW-0805">Transcription regulation</keyword>
<dbReference type="PROSITE" id="PS51141">
    <property type="entry name" value="ZF_SBP"/>
    <property type="match status" value="1"/>
</dbReference>
<gene>
    <name evidence="13" type="ORF">MTR67_051461</name>
</gene>
<evidence type="ECO:0000259" key="12">
    <source>
        <dbReference type="PROSITE" id="PS51141"/>
    </source>
</evidence>
<organism evidence="13 14">
    <name type="scientific">Solanum verrucosum</name>
    <dbReference type="NCBI Taxonomy" id="315347"/>
    <lineage>
        <taxon>Eukaryota</taxon>
        <taxon>Viridiplantae</taxon>
        <taxon>Streptophyta</taxon>
        <taxon>Embryophyta</taxon>
        <taxon>Tracheophyta</taxon>
        <taxon>Spermatophyta</taxon>
        <taxon>Magnoliopsida</taxon>
        <taxon>eudicotyledons</taxon>
        <taxon>Gunneridae</taxon>
        <taxon>Pentapetalae</taxon>
        <taxon>asterids</taxon>
        <taxon>lamiids</taxon>
        <taxon>Solanales</taxon>
        <taxon>Solanaceae</taxon>
        <taxon>Solanoideae</taxon>
        <taxon>Solaneae</taxon>
        <taxon>Solanum</taxon>
    </lineage>
</organism>
<keyword evidence="7" id="KW-0804">Transcription</keyword>
<evidence type="ECO:0000256" key="9">
    <source>
        <dbReference type="ARBA" id="ARBA00056472"/>
    </source>
</evidence>
<dbReference type="InterPro" id="IPR036893">
    <property type="entry name" value="SBP_sf"/>
</dbReference>
<evidence type="ECO:0000256" key="6">
    <source>
        <dbReference type="ARBA" id="ARBA00023125"/>
    </source>
</evidence>
<comment type="function">
    <text evidence="9">Probable transcriptional factor. Binds to the promoter of the SQUAMOSA gene.</text>
</comment>
<dbReference type="Pfam" id="PF03110">
    <property type="entry name" value="SBP"/>
    <property type="match status" value="1"/>
</dbReference>
<sequence>MESWSYVSGGKGFVSEESVSVDDGITPCSWSQQGVKNQQVGSQIRDAFGGEDESSSNHSSSTYSKDSSLIDLKLGRGRFLDEKNFNLSSTKRNRAGGLTSFCQVQGCGKDLTSCKDYHKRHKVCEIHSKTAKVIVNGIQQRFCQQCSRFHLLAEFDDGKRSCRKRLAGHNERRRKPHTGLHSGRAGKHFQPFSGSAGTRFQGSFFATSSFICQDILGGSLLHQPKHDMHDWYKNVKVEHCSDYSPQLTMPFTNKHSQPRPLFTSYHTDKHCPALHDEGIATITRSKNNESSNSYLNDIGGSDFVSRSLFHSTSIGSEVLNVMDSASPFQGISNSGCALSLLSSQSQDSSNNSSVVPPSAHHLITPLSNTHYNMTQTSECFPGASPKGSTSTVSNIYNLSEVISAEGHLEQMLRNNCGSLQGSDYVNTRNLLSCEDGTTIDLLQLSSQLHQVEHQRHSMK</sequence>
<dbReference type="PANTHER" id="PTHR31251:SF183">
    <property type="entry name" value="SQUAMOSA PROMOTER BINDING PROTEIN NTABSPL6-1"/>
    <property type="match status" value="1"/>
</dbReference>
<keyword evidence="4" id="KW-0862">Zinc</keyword>
<dbReference type="Gene3D" id="4.10.1100.10">
    <property type="entry name" value="Transcription factor, SBP-box domain"/>
    <property type="match status" value="1"/>
</dbReference>
<keyword evidence="6" id="KW-0238">DNA-binding</keyword>
<keyword evidence="8" id="KW-0539">Nucleus</keyword>
<evidence type="ECO:0000256" key="10">
    <source>
        <dbReference type="PROSITE-ProRule" id="PRU00470"/>
    </source>
</evidence>
<dbReference type="InterPro" id="IPR044817">
    <property type="entry name" value="SBP-like"/>
</dbReference>
<accession>A0AAF0V7H0</accession>
<evidence type="ECO:0000256" key="3">
    <source>
        <dbReference type="ARBA" id="ARBA00022771"/>
    </source>
</evidence>
<keyword evidence="3 10" id="KW-0863">Zinc-finger</keyword>
<dbReference type="SUPFAM" id="SSF103612">
    <property type="entry name" value="SBT domain"/>
    <property type="match status" value="1"/>
</dbReference>
<evidence type="ECO:0000256" key="4">
    <source>
        <dbReference type="ARBA" id="ARBA00022833"/>
    </source>
</evidence>
<comment type="subcellular location">
    <subcellularLocation>
        <location evidence="1">Nucleus</location>
    </subcellularLocation>
</comment>
<dbReference type="InterPro" id="IPR004333">
    <property type="entry name" value="SBP_dom"/>
</dbReference>
<dbReference type="FunFam" id="4.10.1100.10:FF:000001">
    <property type="entry name" value="Squamosa promoter-binding-like protein 14"/>
    <property type="match status" value="1"/>
</dbReference>
<dbReference type="GO" id="GO:0003677">
    <property type="term" value="F:DNA binding"/>
    <property type="evidence" value="ECO:0007669"/>
    <property type="project" value="UniProtKB-KW"/>
</dbReference>
<evidence type="ECO:0000256" key="7">
    <source>
        <dbReference type="ARBA" id="ARBA00023163"/>
    </source>
</evidence>
<dbReference type="Proteomes" id="UP001234989">
    <property type="component" value="Chromosome 12"/>
</dbReference>
<reference evidence="13" key="1">
    <citation type="submission" date="2023-08" db="EMBL/GenBank/DDBJ databases">
        <title>A de novo genome assembly of Solanum verrucosum Schlechtendal, a Mexican diploid species geographically isolated from the other diploid A-genome species in potato relatives.</title>
        <authorList>
            <person name="Hosaka K."/>
        </authorList>
    </citation>
    <scope>NUCLEOTIDE SEQUENCE</scope>
    <source>
        <tissue evidence="13">Young leaves</tissue>
    </source>
</reference>
<feature type="domain" description="SBP-type" evidence="12">
    <location>
        <begin position="99"/>
        <end position="176"/>
    </location>
</feature>
<protein>
    <recommendedName>
        <fullName evidence="12">SBP-type domain-containing protein</fullName>
    </recommendedName>
</protein>
<dbReference type="GO" id="GO:0005634">
    <property type="term" value="C:nucleus"/>
    <property type="evidence" value="ECO:0007669"/>
    <property type="project" value="UniProtKB-SubCell"/>
</dbReference>
<dbReference type="EMBL" id="CP133623">
    <property type="protein sequence ID" value="WMV58076.1"/>
    <property type="molecule type" value="Genomic_DNA"/>
</dbReference>
<feature type="compositionally biased region" description="Basic residues" evidence="11">
    <location>
        <begin position="166"/>
        <end position="178"/>
    </location>
</feature>
<evidence type="ECO:0000256" key="8">
    <source>
        <dbReference type="ARBA" id="ARBA00023242"/>
    </source>
</evidence>
<name>A0AAF0V7H0_SOLVR</name>
<dbReference type="PANTHER" id="PTHR31251">
    <property type="entry name" value="SQUAMOSA PROMOTER-BINDING-LIKE PROTEIN 4"/>
    <property type="match status" value="1"/>
</dbReference>
<proteinExistence type="predicted"/>
<evidence type="ECO:0000256" key="5">
    <source>
        <dbReference type="ARBA" id="ARBA00023015"/>
    </source>
</evidence>
<evidence type="ECO:0000313" key="13">
    <source>
        <dbReference type="EMBL" id="WMV58076.1"/>
    </source>
</evidence>
<evidence type="ECO:0000256" key="1">
    <source>
        <dbReference type="ARBA" id="ARBA00004123"/>
    </source>
</evidence>
<feature type="region of interest" description="Disordered" evidence="11">
    <location>
        <begin position="166"/>
        <end position="187"/>
    </location>
</feature>
<evidence type="ECO:0000256" key="2">
    <source>
        <dbReference type="ARBA" id="ARBA00022723"/>
    </source>
</evidence>